<evidence type="ECO:0000313" key="3">
    <source>
        <dbReference type="Proteomes" id="UP000054359"/>
    </source>
</evidence>
<dbReference type="EMBL" id="KK115066">
    <property type="protein sequence ID" value="KFM64098.1"/>
    <property type="molecule type" value="Genomic_DNA"/>
</dbReference>
<keyword evidence="3" id="KW-1185">Reference proteome</keyword>
<dbReference type="Proteomes" id="UP000054359">
    <property type="component" value="Unassembled WGS sequence"/>
</dbReference>
<reference evidence="2 3" key="1">
    <citation type="submission" date="2013-11" db="EMBL/GenBank/DDBJ databases">
        <title>Genome sequencing of Stegodyphus mimosarum.</title>
        <authorList>
            <person name="Bechsgaard J."/>
        </authorList>
    </citation>
    <scope>NUCLEOTIDE SEQUENCE [LARGE SCALE GENOMIC DNA]</scope>
</reference>
<feature type="coiled-coil region" evidence="1">
    <location>
        <begin position="114"/>
        <end position="143"/>
    </location>
</feature>
<keyword evidence="1" id="KW-0175">Coiled coil</keyword>
<dbReference type="AlphaFoldDB" id="A0A087TG59"/>
<evidence type="ECO:0000256" key="1">
    <source>
        <dbReference type="SAM" id="Coils"/>
    </source>
</evidence>
<protein>
    <submittedName>
        <fullName evidence="2">Uncharacterized protein</fullName>
    </submittedName>
</protein>
<organism evidence="2 3">
    <name type="scientific">Stegodyphus mimosarum</name>
    <name type="common">African social velvet spider</name>
    <dbReference type="NCBI Taxonomy" id="407821"/>
    <lineage>
        <taxon>Eukaryota</taxon>
        <taxon>Metazoa</taxon>
        <taxon>Ecdysozoa</taxon>
        <taxon>Arthropoda</taxon>
        <taxon>Chelicerata</taxon>
        <taxon>Arachnida</taxon>
        <taxon>Araneae</taxon>
        <taxon>Araneomorphae</taxon>
        <taxon>Entelegynae</taxon>
        <taxon>Eresoidea</taxon>
        <taxon>Eresidae</taxon>
        <taxon>Stegodyphus</taxon>
    </lineage>
</organism>
<accession>A0A087TG59</accession>
<sequence>MAELPDRDTSSEEEKKVYTQFKNVKDIFSSKVKKAHRNITESWESLVMSNFDLLFDNGKCTLEKYLDKIHNLTDAYLVGRLTLDKNLNEVVGFIKGTIKDGIKGISAAAEDAIKREAQKLKENSTAEQKVEEKEDPKEKLKKKKIEITEMIVPGFLGKLTVEVIKRDLDLEKEITIKPEDRDSVLDDMQFDILMIRNRMRAIINTDFPKDKGSIDLARRSIYTYWADMADEMYKEKIKAKEATPGDAETYYKKLWNNEDELANTLLNLMEVYK</sequence>
<evidence type="ECO:0000313" key="2">
    <source>
        <dbReference type="EMBL" id="KFM64098.1"/>
    </source>
</evidence>
<name>A0A087TG59_STEMI</name>
<dbReference type="OrthoDB" id="6425544at2759"/>
<dbReference type="OMA" id="TYWADMA"/>
<feature type="non-terminal residue" evidence="2">
    <location>
        <position position="273"/>
    </location>
</feature>
<gene>
    <name evidence="2" type="ORF">X975_01199</name>
</gene>
<proteinExistence type="predicted"/>